<evidence type="ECO:0000313" key="3">
    <source>
        <dbReference type="EMBL" id="MEP0945258.1"/>
    </source>
</evidence>
<keyword evidence="4" id="KW-1185">Reference proteome</keyword>
<organism evidence="3 4">
    <name type="scientific">Leptolyngbya subtilissima DQ-A4</name>
    <dbReference type="NCBI Taxonomy" id="2933933"/>
    <lineage>
        <taxon>Bacteria</taxon>
        <taxon>Bacillati</taxon>
        <taxon>Cyanobacteriota</taxon>
        <taxon>Cyanophyceae</taxon>
        <taxon>Leptolyngbyales</taxon>
        <taxon>Leptolyngbyaceae</taxon>
        <taxon>Leptolyngbya group</taxon>
        <taxon>Leptolyngbya</taxon>
    </lineage>
</organism>
<gene>
    <name evidence="3" type="ORF">NC992_00090</name>
</gene>
<name>A0ABV0K008_9CYAN</name>
<comment type="caution">
    <text evidence="3">The sequence shown here is derived from an EMBL/GenBank/DDBJ whole genome shotgun (WGS) entry which is preliminary data.</text>
</comment>
<accession>A0ABV0K008</accession>
<proteinExistence type="predicted"/>
<evidence type="ECO:0000313" key="4">
    <source>
        <dbReference type="Proteomes" id="UP001482513"/>
    </source>
</evidence>
<keyword evidence="2" id="KW-0812">Transmembrane</keyword>
<evidence type="ECO:0000256" key="1">
    <source>
        <dbReference type="SAM" id="Coils"/>
    </source>
</evidence>
<keyword evidence="2" id="KW-1133">Transmembrane helix</keyword>
<dbReference type="RefSeq" id="WP_190697805.1">
    <property type="nucleotide sequence ID" value="NZ_JAMPKX010000001.1"/>
</dbReference>
<feature type="transmembrane region" description="Helical" evidence="2">
    <location>
        <begin position="42"/>
        <end position="62"/>
    </location>
</feature>
<keyword evidence="1" id="KW-0175">Coiled coil</keyword>
<feature type="coiled-coil region" evidence="1">
    <location>
        <begin position="109"/>
        <end position="136"/>
    </location>
</feature>
<reference evidence="3 4" key="1">
    <citation type="submission" date="2022-04" db="EMBL/GenBank/DDBJ databases">
        <title>Positive selection, recombination, and allopatry shape intraspecific diversity of widespread and dominant cyanobacteria.</title>
        <authorList>
            <person name="Wei J."/>
            <person name="Shu W."/>
            <person name="Hu C."/>
        </authorList>
    </citation>
    <scope>NUCLEOTIDE SEQUENCE [LARGE SCALE GENOMIC DNA]</scope>
    <source>
        <strain evidence="3 4">DQ-A4</strain>
    </source>
</reference>
<protein>
    <submittedName>
        <fullName evidence="3">Uncharacterized protein</fullName>
    </submittedName>
</protein>
<evidence type="ECO:0000256" key="2">
    <source>
        <dbReference type="SAM" id="Phobius"/>
    </source>
</evidence>
<keyword evidence="2" id="KW-0472">Membrane</keyword>
<sequence>MGGLTDTFTNSWTDAAQSALLRPVQDWLIEHPLMGWLAGHPLWVLVLVVVSLLLFAGLWSAIARLTEGFWLSLVKLPFRLSGWIFGGLSGLLVRQWAKPPKLAAGDERLSEIMGRLETLQTEQEHLLEEMRELLAKRGEG</sequence>
<dbReference type="Proteomes" id="UP001482513">
    <property type="component" value="Unassembled WGS sequence"/>
</dbReference>
<dbReference type="EMBL" id="JAMPKX010000001">
    <property type="protein sequence ID" value="MEP0945258.1"/>
    <property type="molecule type" value="Genomic_DNA"/>
</dbReference>